<keyword evidence="4" id="KW-1185">Reference proteome</keyword>
<dbReference type="EMBL" id="JAWDGP010002732">
    <property type="protein sequence ID" value="KAK3780377.1"/>
    <property type="molecule type" value="Genomic_DNA"/>
</dbReference>
<accession>A0AAE1DRS2</accession>
<comment type="caution">
    <text evidence="3">The sequence shown here is derived from an EMBL/GenBank/DDBJ whole genome shotgun (WGS) entry which is preliminary data.</text>
</comment>
<reference evidence="3" key="1">
    <citation type="journal article" date="2023" name="G3 (Bethesda)">
        <title>A reference genome for the long-term kleptoplast-retaining sea slug Elysia crispata morphotype clarki.</title>
        <authorList>
            <person name="Eastman K.E."/>
            <person name="Pendleton A.L."/>
            <person name="Shaikh M.A."/>
            <person name="Suttiyut T."/>
            <person name="Ogas R."/>
            <person name="Tomko P."/>
            <person name="Gavelis G."/>
            <person name="Widhalm J.R."/>
            <person name="Wisecaver J.H."/>
        </authorList>
    </citation>
    <scope>NUCLEOTIDE SEQUENCE</scope>
    <source>
        <strain evidence="3">ECLA1</strain>
    </source>
</reference>
<evidence type="ECO:0000259" key="2">
    <source>
        <dbReference type="Pfam" id="PF21599"/>
    </source>
</evidence>
<dbReference type="Proteomes" id="UP001283361">
    <property type="component" value="Unassembled WGS sequence"/>
</dbReference>
<evidence type="ECO:0000313" key="4">
    <source>
        <dbReference type="Proteomes" id="UP001283361"/>
    </source>
</evidence>
<protein>
    <recommendedName>
        <fullName evidence="2">ZSWIM3 N-terminal domain-containing protein</fullName>
    </recommendedName>
</protein>
<feature type="region of interest" description="Disordered" evidence="1">
    <location>
        <begin position="388"/>
        <end position="409"/>
    </location>
</feature>
<feature type="region of interest" description="Disordered" evidence="1">
    <location>
        <begin position="218"/>
        <end position="268"/>
    </location>
</feature>
<name>A0AAE1DRS2_9GAST</name>
<dbReference type="Pfam" id="PF21599">
    <property type="entry name" value="ZSWIM3_N"/>
    <property type="match status" value="1"/>
</dbReference>
<feature type="compositionally biased region" description="Basic and acidic residues" evidence="1">
    <location>
        <begin position="218"/>
        <end position="227"/>
    </location>
</feature>
<feature type="compositionally biased region" description="Polar residues" evidence="1">
    <location>
        <begin position="228"/>
        <end position="252"/>
    </location>
</feature>
<dbReference type="PANTHER" id="PTHR31569">
    <property type="entry name" value="SWIM-TYPE DOMAIN-CONTAINING PROTEIN"/>
    <property type="match status" value="1"/>
</dbReference>
<dbReference type="AlphaFoldDB" id="A0AAE1DRS2"/>
<feature type="domain" description="ZSWIM3 N-terminal" evidence="2">
    <location>
        <begin position="27"/>
        <end position="131"/>
    </location>
</feature>
<organism evidence="3 4">
    <name type="scientific">Elysia crispata</name>
    <name type="common">lettuce slug</name>
    <dbReference type="NCBI Taxonomy" id="231223"/>
    <lineage>
        <taxon>Eukaryota</taxon>
        <taxon>Metazoa</taxon>
        <taxon>Spiralia</taxon>
        <taxon>Lophotrochozoa</taxon>
        <taxon>Mollusca</taxon>
        <taxon>Gastropoda</taxon>
        <taxon>Heterobranchia</taxon>
        <taxon>Euthyneura</taxon>
        <taxon>Panpulmonata</taxon>
        <taxon>Sacoglossa</taxon>
        <taxon>Placobranchoidea</taxon>
        <taxon>Plakobranchidae</taxon>
        <taxon>Elysia</taxon>
    </lineage>
</organism>
<dbReference type="InterPro" id="IPR052579">
    <property type="entry name" value="Zinc_finger_SWIM"/>
</dbReference>
<proteinExistence type="predicted"/>
<dbReference type="PANTHER" id="PTHR31569:SF4">
    <property type="entry name" value="SWIM-TYPE DOMAIN-CONTAINING PROTEIN"/>
    <property type="match status" value="1"/>
</dbReference>
<evidence type="ECO:0000256" key="1">
    <source>
        <dbReference type="SAM" id="MobiDB-lite"/>
    </source>
</evidence>
<sequence>MYTVKVQGNISVLPTPAVNPESLLEGPFSTFAEFERNLHEFERATCAVFRKNNTVSVQTARKYLKHTMPDEIVYHRAQFVCTHFGKPRYRGKGVINHSTTLATGCEAEVVLLWNNHLKKLLVTKKNLTHNHEVNAFTYSQQYKVKRLTNEQKDEIKELIKQDIKIKGHRLRDIINSKYNKCFSLRDASLLKHQLKKAMTPEEKELLNVVPKSSVDHISLDGTERDLPENSSVEQVSNRDSSPNVKTSKSSMPKSKIRRALDPPFLPDPNNVRDMSQFVSYLDASNRMKRRSDDSQIVDLLWSSYMIRKPNILSVKKRKSEVEDILSETDETKELQVMCDLKDKSLIEDGNVHHIVKDLSEDKEVRIIVYKNVGEDDTKQDAVAGSTVDFNSPFDPHESTNKSGADSAGQEVKISGTTHIQQSRNYHFFMDLCHQVDTLDPKTALKARQELSRVVHKYMMANINAHYI</sequence>
<gene>
    <name evidence="3" type="ORF">RRG08_061998</name>
</gene>
<evidence type="ECO:0000313" key="3">
    <source>
        <dbReference type="EMBL" id="KAK3780377.1"/>
    </source>
</evidence>
<dbReference type="InterPro" id="IPR048325">
    <property type="entry name" value="ZSWIM3_N"/>
</dbReference>